<dbReference type="SUPFAM" id="SSF51445">
    <property type="entry name" value="(Trans)glycosidases"/>
    <property type="match status" value="1"/>
</dbReference>
<evidence type="ECO:0000313" key="11">
    <source>
        <dbReference type="EMBL" id="RYR36856.1"/>
    </source>
</evidence>
<organism evidence="11 12">
    <name type="scientific">Arachis hypogaea</name>
    <name type="common">Peanut</name>
    <dbReference type="NCBI Taxonomy" id="3818"/>
    <lineage>
        <taxon>Eukaryota</taxon>
        <taxon>Viridiplantae</taxon>
        <taxon>Streptophyta</taxon>
        <taxon>Embryophyta</taxon>
        <taxon>Tracheophyta</taxon>
        <taxon>Spermatophyta</taxon>
        <taxon>Magnoliopsida</taxon>
        <taxon>eudicotyledons</taxon>
        <taxon>Gunneridae</taxon>
        <taxon>Pentapetalae</taxon>
        <taxon>rosids</taxon>
        <taxon>fabids</taxon>
        <taxon>Fabales</taxon>
        <taxon>Fabaceae</taxon>
        <taxon>Papilionoideae</taxon>
        <taxon>50 kb inversion clade</taxon>
        <taxon>dalbergioids sensu lato</taxon>
        <taxon>Dalbergieae</taxon>
        <taxon>Pterocarpus clade</taxon>
        <taxon>Arachis</taxon>
    </lineage>
</organism>
<evidence type="ECO:0000256" key="9">
    <source>
        <dbReference type="ARBA" id="ARBA00023765"/>
    </source>
</evidence>
<gene>
    <name evidence="11" type="ORF">Ahy_A09g041811</name>
</gene>
<evidence type="ECO:0000313" key="12">
    <source>
        <dbReference type="Proteomes" id="UP000289738"/>
    </source>
</evidence>
<comment type="similarity">
    <text evidence="2">Belongs to the glycosyl hydrolase 79 family.</text>
</comment>
<evidence type="ECO:0000256" key="6">
    <source>
        <dbReference type="ARBA" id="ARBA00023136"/>
    </source>
</evidence>
<keyword evidence="12" id="KW-1185">Reference proteome</keyword>
<evidence type="ECO:0000256" key="5">
    <source>
        <dbReference type="ARBA" id="ARBA00022801"/>
    </source>
</evidence>
<proteinExistence type="inferred from homology"/>
<accession>A0A445BDX7</accession>
<keyword evidence="4" id="KW-0732">Signal</keyword>
<dbReference type="InterPro" id="IPR005199">
    <property type="entry name" value="Glyco_hydro_79"/>
</dbReference>
<dbReference type="GO" id="GO:0004566">
    <property type="term" value="F:beta-glucuronidase activity"/>
    <property type="evidence" value="ECO:0007669"/>
    <property type="project" value="TreeGrafter"/>
</dbReference>
<comment type="subcellular location">
    <subcellularLocation>
        <location evidence="9">Lysosome membrane</location>
        <topology evidence="9">Peripheral membrane protein</topology>
    </subcellularLocation>
    <subcellularLocation>
        <location evidence="1">Secreted</location>
    </subcellularLocation>
</comment>
<evidence type="ECO:0000256" key="2">
    <source>
        <dbReference type="ARBA" id="ARBA00009800"/>
    </source>
</evidence>
<dbReference type="Proteomes" id="UP000289738">
    <property type="component" value="Chromosome A09"/>
</dbReference>
<dbReference type="GO" id="GO:0005765">
    <property type="term" value="C:lysosomal membrane"/>
    <property type="evidence" value="ECO:0007669"/>
    <property type="project" value="UniProtKB-SubCell"/>
</dbReference>
<keyword evidence="5" id="KW-0378">Hydrolase</keyword>
<reference evidence="11 12" key="1">
    <citation type="submission" date="2019-01" db="EMBL/GenBank/DDBJ databases">
        <title>Sequencing of cultivated peanut Arachis hypogaea provides insights into genome evolution and oil improvement.</title>
        <authorList>
            <person name="Chen X."/>
        </authorList>
    </citation>
    <scope>NUCLEOTIDE SEQUENCE [LARGE SCALE GENOMIC DNA]</scope>
    <source>
        <strain evidence="12">cv. Fuhuasheng</strain>
        <tissue evidence="11">Leaves</tissue>
    </source>
</reference>
<keyword evidence="8" id="KW-0458">Lysosome</keyword>
<dbReference type="EMBL" id="SDMP01000009">
    <property type="protein sequence ID" value="RYR36856.1"/>
    <property type="molecule type" value="Genomic_DNA"/>
</dbReference>
<dbReference type="FunFam" id="3.20.20.80:FF:000023">
    <property type="entry name" value="heparanase-like protein 3"/>
    <property type="match status" value="1"/>
</dbReference>
<evidence type="ECO:0000256" key="1">
    <source>
        <dbReference type="ARBA" id="ARBA00004613"/>
    </source>
</evidence>
<evidence type="ECO:0000256" key="10">
    <source>
        <dbReference type="ARBA" id="ARBA00055929"/>
    </source>
</evidence>
<dbReference type="GO" id="GO:0005576">
    <property type="term" value="C:extracellular region"/>
    <property type="evidence" value="ECO:0007669"/>
    <property type="project" value="UniProtKB-SubCell"/>
</dbReference>
<name>A0A445BDX7_ARAHY</name>
<dbReference type="GO" id="GO:0009505">
    <property type="term" value="C:plant-type cell wall"/>
    <property type="evidence" value="ECO:0007669"/>
    <property type="project" value="TreeGrafter"/>
</dbReference>
<evidence type="ECO:0000256" key="7">
    <source>
        <dbReference type="ARBA" id="ARBA00023180"/>
    </source>
</evidence>
<dbReference type="Pfam" id="PF05056">
    <property type="entry name" value="DUF674"/>
    <property type="match status" value="1"/>
</dbReference>
<evidence type="ECO:0000256" key="3">
    <source>
        <dbReference type="ARBA" id="ARBA00022525"/>
    </source>
</evidence>
<dbReference type="InterPro" id="IPR007750">
    <property type="entry name" value="DUF674"/>
</dbReference>
<keyword evidence="3" id="KW-0964">Secreted</keyword>
<dbReference type="AlphaFoldDB" id="A0A445BDX7"/>
<dbReference type="PANTHER" id="PTHR14363">
    <property type="entry name" value="HEPARANASE-RELATED"/>
    <property type="match status" value="1"/>
</dbReference>
<protein>
    <recommendedName>
        <fullName evidence="13">Heparanase-like protein</fullName>
    </recommendedName>
</protein>
<comment type="caution">
    <text evidence="11">The sequence shown here is derived from an EMBL/GenBank/DDBJ whole genome shotgun (WGS) entry which is preliminary data.</text>
</comment>
<sequence length="777" mass="86123">MASTTKLNMKLLVDTKREKVLFAEASKEVIDFLFHFLQLPLATVVKLLTTKGAVGCIGNLYQSVETLNDTYYLQPNQPKHFLLNPKIPLSSPLISALLPPNGGGGEGQSESIPLKLYGCRSCSSYTVTDLYNSKCSTCGLGYMTREVKYISKNDQVKDSSFNSNSNGFVKEVVTYTVTDDLVIEPMSTISCITMLNQFSVKDVGVLKEKVVELGMPEGVKLLRASLQSEMDMRTLNLNFCSTMGVNQCVKVALFLSFLVLFCPSFSSSEDVKLKVKGITNIATTDENFICATLDWWPSNKCDYNQCPWGKAGILNLDLNNTILSNAIKAFNPLRIRLGGSLQDQIIYQFGKQKYCPTMKKKDNGLFGFSVGCLPKKRWDEVNHFLKKTGVKFTFGLNALIGKKNSKEDQLNWKGDWNPNNAISLMKYTISKGYNIDSYEFGNELCSEGVSVRIDSVQYAKDITKLRHIVNSLYPNATIRPKVLGPAGFYGKEWFDSFLQHVGPGVIDGVTHHIYNLGAGVDRDLISKVQDPYFLSKIAQTFKDVSTAVKEFTPWAGAWVGESGGAYNSGGKDVSHTFVNGFWYLDQLGMTSTFNHKVYCRQALIGGNYALLNTTSFIPNPDYYGALLWHRLMGTNVLSISHDSSPYLRTYAHCSKQGSGITLLLINMENSTSFDVSLVNDMNLYPEELASEGINTVNLMDSLKREEYHLTPKDGNIQSDVVLLNGTPLELTKSKEIPELKPKIVDASSSSPIKVAPHSIVFVQINNFNAPACAPPTK</sequence>
<keyword evidence="7" id="KW-0325">Glycoprotein</keyword>
<comment type="function">
    <text evidence="10">Endoglycosidase which is a cell surface and extracellular matrix-degrading enzyme. Cleaves heparan sulfate proteoglycans (HSPGs) into heparan sulfate side chains and core proteoglycans.</text>
</comment>
<evidence type="ECO:0000256" key="8">
    <source>
        <dbReference type="ARBA" id="ARBA00023228"/>
    </source>
</evidence>
<dbReference type="Pfam" id="PF03662">
    <property type="entry name" value="Glyco_hydro_79n"/>
    <property type="match status" value="1"/>
</dbReference>
<dbReference type="Gene3D" id="3.20.20.80">
    <property type="entry name" value="Glycosidases"/>
    <property type="match status" value="1"/>
</dbReference>
<evidence type="ECO:0008006" key="13">
    <source>
        <dbReference type="Google" id="ProtNLM"/>
    </source>
</evidence>
<dbReference type="PANTHER" id="PTHR14363:SF13">
    <property type="entry name" value="OS07G0598400 PROTEIN"/>
    <property type="match status" value="1"/>
</dbReference>
<evidence type="ECO:0000256" key="4">
    <source>
        <dbReference type="ARBA" id="ARBA00022729"/>
    </source>
</evidence>
<keyword evidence="6" id="KW-0472">Membrane</keyword>
<dbReference type="InterPro" id="IPR017853">
    <property type="entry name" value="GH"/>
</dbReference>